<gene>
    <name evidence="1" type="ORF">Tci_882185</name>
</gene>
<accession>A0A699TM63</accession>
<dbReference type="AlphaFoldDB" id="A0A699TM63"/>
<evidence type="ECO:0000313" key="1">
    <source>
        <dbReference type="EMBL" id="GFD10216.1"/>
    </source>
</evidence>
<reference evidence="1" key="1">
    <citation type="journal article" date="2019" name="Sci. Rep.">
        <title>Draft genome of Tanacetum cinerariifolium, the natural source of mosquito coil.</title>
        <authorList>
            <person name="Yamashiro T."/>
            <person name="Shiraishi A."/>
            <person name="Satake H."/>
            <person name="Nakayama K."/>
        </authorList>
    </citation>
    <scope>NUCLEOTIDE SEQUENCE</scope>
</reference>
<feature type="non-terminal residue" evidence="1">
    <location>
        <position position="1"/>
    </location>
</feature>
<dbReference type="EMBL" id="BKCJ011250814">
    <property type="protein sequence ID" value="GFD10216.1"/>
    <property type="molecule type" value="Genomic_DNA"/>
</dbReference>
<protein>
    <submittedName>
        <fullName evidence="1">Uncharacterized protein</fullName>
    </submittedName>
</protein>
<comment type="caution">
    <text evidence="1">The sequence shown here is derived from an EMBL/GenBank/DDBJ whole genome shotgun (WGS) entry which is preliminary data.</text>
</comment>
<sequence>AAGQLPARLHRPGRAQLQRAAGGAGAAAIFCPWLGTGGAGNSRRGAGLAVERGAGRLAGWARAAVFVTALCADDVVVAAGRAGLGARLPVAAAAGYLPARPERGGAARQRLGRPAGGGGAAVALAHCVFVVGAGLRGHLGAARAGGRGGR</sequence>
<organism evidence="1">
    <name type="scientific">Tanacetum cinerariifolium</name>
    <name type="common">Dalmatian daisy</name>
    <name type="synonym">Chrysanthemum cinerariifolium</name>
    <dbReference type="NCBI Taxonomy" id="118510"/>
    <lineage>
        <taxon>Eukaryota</taxon>
        <taxon>Viridiplantae</taxon>
        <taxon>Streptophyta</taxon>
        <taxon>Embryophyta</taxon>
        <taxon>Tracheophyta</taxon>
        <taxon>Spermatophyta</taxon>
        <taxon>Magnoliopsida</taxon>
        <taxon>eudicotyledons</taxon>
        <taxon>Gunneridae</taxon>
        <taxon>Pentapetalae</taxon>
        <taxon>asterids</taxon>
        <taxon>campanulids</taxon>
        <taxon>Asterales</taxon>
        <taxon>Asteraceae</taxon>
        <taxon>Asteroideae</taxon>
        <taxon>Anthemideae</taxon>
        <taxon>Anthemidinae</taxon>
        <taxon>Tanacetum</taxon>
    </lineage>
</organism>
<name>A0A699TM63_TANCI</name>
<proteinExistence type="predicted"/>